<comment type="caution">
    <text evidence="1">The sequence shown here is derived from an EMBL/GenBank/DDBJ whole genome shotgun (WGS) entry which is preliminary data.</text>
</comment>
<protein>
    <submittedName>
        <fullName evidence="1">Uncharacterized protein</fullName>
    </submittedName>
</protein>
<organism evidence="1 2">
    <name type="scientific">Batillaria attramentaria</name>
    <dbReference type="NCBI Taxonomy" id="370345"/>
    <lineage>
        <taxon>Eukaryota</taxon>
        <taxon>Metazoa</taxon>
        <taxon>Spiralia</taxon>
        <taxon>Lophotrochozoa</taxon>
        <taxon>Mollusca</taxon>
        <taxon>Gastropoda</taxon>
        <taxon>Caenogastropoda</taxon>
        <taxon>Sorbeoconcha</taxon>
        <taxon>Cerithioidea</taxon>
        <taxon>Batillariidae</taxon>
        <taxon>Batillaria</taxon>
    </lineage>
</organism>
<dbReference type="AlphaFoldDB" id="A0ABD0JAG2"/>
<name>A0ABD0JAG2_9CAEN</name>
<proteinExistence type="predicted"/>
<reference evidence="1 2" key="1">
    <citation type="journal article" date="2023" name="Sci. Data">
        <title>Genome assembly of the Korean intertidal mud-creeper Batillaria attramentaria.</title>
        <authorList>
            <person name="Patra A.K."/>
            <person name="Ho P.T."/>
            <person name="Jun S."/>
            <person name="Lee S.J."/>
            <person name="Kim Y."/>
            <person name="Won Y.J."/>
        </authorList>
    </citation>
    <scope>NUCLEOTIDE SEQUENCE [LARGE SCALE GENOMIC DNA]</scope>
    <source>
        <strain evidence="1">Wonlab-2016</strain>
    </source>
</reference>
<feature type="non-terminal residue" evidence="1">
    <location>
        <position position="1"/>
    </location>
</feature>
<accession>A0ABD0JAG2</accession>
<dbReference type="Proteomes" id="UP001519460">
    <property type="component" value="Unassembled WGS sequence"/>
</dbReference>
<dbReference type="EMBL" id="JACVVK020000538">
    <property type="protein sequence ID" value="KAK7467812.1"/>
    <property type="molecule type" value="Genomic_DNA"/>
</dbReference>
<gene>
    <name evidence="1" type="ORF">BaRGS_00036956</name>
</gene>
<keyword evidence="2" id="KW-1185">Reference proteome</keyword>
<sequence>FRFSLVGGRGAKGGRYSYRPGGTLARAQRRFQNIFRSITNAYRDDDGYDSDDNMIFGLGGGAAGGSGGIMGVPPNFKMSDLPGYLSSGVFDPRSPPGNLGAIIIGDQFPTRIVDPLPVNRIGFNDKDDNTFFSGGFGGPGSVVGGFNDVDDFGPADTIGGGNVFGGSNFIGGTQPGAFGGTQLGGNGAFGNANVLGGTNTFGTNGNVLGGTNTFGGGNVLGGTNTFGTDGNVFGGSNTFGGGNVLGGTNTFGTNGALGGPNTFGGGNVLGGTNTFGGTQWGAGVLGGGNTFGGTQNTGGVLGGSGILSGSSYPQTGLNNQYQPSGGILGGNTDPLAGIAGE</sequence>
<evidence type="ECO:0000313" key="1">
    <source>
        <dbReference type="EMBL" id="KAK7467812.1"/>
    </source>
</evidence>
<evidence type="ECO:0000313" key="2">
    <source>
        <dbReference type="Proteomes" id="UP001519460"/>
    </source>
</evidence>